<feature type="transmembrane region" description="Helical" evidence="4">
    <location>
        <begin position="81"/>
        <end position="99"/>
    </location>
</feature>
<dbReference type="InterPro" id="IPR011701">
    <property type="entry name" value="MFS"/>
</dbReference>
<dbReference type="InterPro" id="IPR036259">
    <property type="entry name" value="MFS_trans_sf"/>
</dbReference>
<feature type="transmembrane region" description="Helical" evidence="4">
    <location>
        <begin position="52"/>
        <end position="74"/>
    </location>
</feature>
<dbReference type="OrthoDB" id="5317164at2"/>
<reference evidence="5 6" key="1">
    <citation type="journal article" date="2020" name="Int. J. Syst. Evol. Microbiol.">
        <title>Paraburkholderia madseniana sp. nov., a phenolic acid-degrading bacterium isolated from acidic forest soil.</title>
        <authorList>
            <person name="Wilhelm R.C."/>
            <person name="Murphy S.J.L."/>
            <person name="Feriancek N.M."/>
            <person name="Karasz D.C."/>
            <person name="DeRito C.M."/>
            <person name="Newman J.D."/>
            <person name="Buckley D.H."/>
        </authorList>
    </citation>
    <scope>NUCLEOTIDE SEQUENCE [LARGE SCALE GENOMIC DNA]</scope>
    <source>
        <strain evidence="5 6">RP11</strain>
    </source>
</reference>
<comment type="caution">
    <text evidence="5">The sequence shown here is derived from an EMBL/GenBank/DDBJ whole genome shotgun (WGS) entry which is preliminary data.</text>
</comment>
<feature type="transmembrane region" description="Helical" evidence="4">
    <location>
        <begin position="164"/>
        <end position="184"/>
    </location>
</feature>
<dbReference type="Gene3D" id="1.20.1250.20">
    <property type="entry name" value="MFS general substrate transporter like domains"/>
    <property type="match status" value="1"/>
</dbReference>
<feature type="transmembrane region" description="Helical" evidence="4">
    <location>
        <begin position="278"/>
        <end position="297"/>
    </location>
</feature>
<dbReference type="SUPFAM" id="SSF103473">
    <property type="entry name" value="MFS general substrate transporter"/>
    <property type="match status" value="1"/>
</dbReference>
<feature type="transmembrane region" description="Helical" evidence="4">
    <location>
        <begin position="367"/>
        <end position="386"/>
    </location>
</feature>
<proteinExistence type="predicted"/>
<dbReference type="AlphaFoldDB" id="A0A6N6W100"/>
<evidence type="ECO:0000256" key="1">
    <source>
        <dbReference type="ARBA" id="ARBA00022692"/>
    </source>
</evidence>
<dbReference type="EMBL" id="VOSW01000159">
    <property type="protein sequence ID" value="KAE8753911.1"/>
    <property type="molecule type" value="Genomic_DNA"/>
</dbReference>
<protein>
    <submittedName>
        <fullName evidence="5">MFS transporter</fullName>
    </submittedName>
</protein>
<sequence>MNHRYAALTVARPALLVVGLLLIAANLRAPVTDVAPVLQTLESVFTLSPAQAGLLTTLPLLAFGIISPFAVIFAKEYGLEHSLFGALLLIAGGVAVRSLGNAWCLFLGTTLIGCGIAVDNVLLPSLVKRDFPAKVATMTGMCAIAMGAAAAVASASAVPLSNAFGWKTTLGATLLLPLVALAVWSSQLSSHTVPAKGTATPPHGGRVWRSALAWQVTLFMGINSLLYYVLIAWLPSMLTSAGLSRSAAGSLHGMMQLASAIPGVLLGPVVGRMKDQKGVAVATGALMGIALVGLCVAPAWATLWAFCFGLGSGGAVLLALIFMGLRAGSAHQAAALSGMAQCVGYLLAAGGPALAGRLHDLTGSWTAVLYAGRGLASVMVVFGCLAGRSRTIGEAHAPSDA</sequence>
<evidence type="ECO:0000256" key="2">
    <source>
        <dbReference type="ARBA" id="ARBA00022989"/>
    </source>
</evidence>
<dbReference type="InterPro" id="IPR052524">
    <property type="entry name" value="MFS_Cyanate_Porter"/>
</dbReference>
<dbReference type="RefSeq" id="WP_154567354.1">
    <property type="nucleotide sequence ID" value="NZ_VOSW01000159.1"/>
</dbReference>
<keyword evidence="2 4" id="KW-1133">Transmembrane helix</keyword>
<feature type="transmembrane region" description="Helical" evidence="4">
    <location>
        <begin position="303"/>
        <end position="322"/>
    </location>
</feature>
<feature type="transmembrane region" description="Helical" evidence="4">
    <location>
        <begin position="105"/>
        <end position="123"/>
    </location>
</feature>
<dbReference type="PANTHER" id="PTHR23523">
    <property type="match status" value="1"/>
</dbReference>
<gene>
    <name evidence="5" type="ORF">FSO04_42560</name>
</gene>
<organism evidence="5 6">
    <name type="scientific">Paraburkholderia madseniana</name>
    <dbReference type="NCBI Taxonomy" id="2599607"/>
    <lineage>
        <taxon>Bacteria</taxon>
        <taxon>Pseudomonadati</taxon>
        <taxon>Pseudomonadota</taxon>
        <taxon>Betaproteobacteria</taxon>
        <taxon>Burkholderiales</taxon>
        <taxon>Burkholderiaceae</taxon>
        <taxon>Paraburkholderia</taxon>
    </lineage>
</organism>
<evidence type="ECO:0000256" key="4">
    <source>
        <dbReference type="SAM" id="Phobius"/>
    </source>
</evidence>
<dbReference type="Pfam" id="PF07690">
    <property type="entry name" value="MFS_1"/>
    <property type="match status" value="1"/>
</dbReference>
<evidence type="ECO:0000313" key="6">
    <source>
        <dbReference type="Proteomes" id="UP000463700"/>
    </source>
</evidence>
<feature type="transmembrane region" description="Helical" evidence="4">
    <location>
        <begin position="135"/>
        <end position="158"/>
    </location>
</feature>
<dbReference type="Proteomes" id="UP000463700">
    <property type="component" value="Unassembled WGS sequence"/>
</dbReference>
<feature type="transmembrane region" description="Helical" evidence="4">
    <location>
        <begin position="334"/>
        <end position="355"/>
    </location>
</feature>
<evidence type="ECO:0000256" key="3">
    <source>
        <dbReference type="ARBA" id="ARBA00023136"/>
    </source>
</evidence>
<dbReference type="PANTHER" id="PTHR23523:SF2">
    <property type="entry name" value="2-NITROIMIDAZOLE TRANSPORTER"/>
    <property type="match status" value="1"/>
</dbReference>
<keyword evidence="3 4" id="KW-0472">Membrane</keyword>
<evidence type="ECO:0000313" key="5">
    <source>
        <dbReference type="EMBL" id="KAE8753911.1"/>
    </source>
</evidence>
<accession>A0A6N6W100</accession>
<dbReference type="GO" id="GO:0022857">
    <property type="term" value="F:transmembrane transporter activity"/>
    <property type="evidence" value="ECO:0007669"/>
    <property type="project" value="InterPro"/>
</dbReference>
<feature type="transmembrane region" description="Helical" evidence="4">
    <location>
        <begin position="254"/>
        <end position="271"/>
    </location>
</feature>
<name>A0A6N6W100_9BURK</name>
<keyword evidence="1 4" id="KW-0812">Transmembrane</keyword>
<feature type="transmembrane region" description="Helical" evidence="4">
    <location>
        <begin position="212"/>
        <end position="234"/>
    </location>
</feature>